<protein>
    <submittedName>
        <fullName evidence="1">Uncharacterized protein</fullName>
    </submittedName>
</protein>
<dbReference type="PATRIC" id="fig|1227485.3.peg.2856"/>
<keyword evidence="2" id="KW-1185">Reference proteome</keyword>
<evidence type="ECO:0000313" key="1">
    <source>
        <dbReference type="EMBL" id="ELZ33136.1"/>
    </source>
</evidence>
<dbReference type="Proteomes" id="UP000011523">
    <property type="component" value="Unassembled WGS sequence"/>
</dbReference>
<sequence>MLLGVHKGDLPPEYSGLPTLVDTDYLAVETVTSDPIGVFDEGVVLAIYNDGFEYLDRTAIAETTIDFLRDPTESQIISNMD</sequence>
<dbReference type="AlphaFoldDB" id="M0DCE3"/>
<reference evidence="1 2" key="1">
    <citation type="journal article" date="2014" name="PLoS Genet.">
        <title>Phylogenetically driven sequencing of extremely halophilic archaea reveals strategies for static and dynamic osmo-response.</title>
        <authorList>
            <person name="Becker E.A."/>
            <person name="Seitzer P.M."/>
            <person name="Tritt A."/>
            <person name="Larsen D."/>
            <person name="Krusor M."/>
            <person name="Yao A.I."/>
            <person name="Wu D."/>
            <person name="Madern D."/>
            <person name="Eisen J.A."/>
            <person name="Darling A.E."/>
            <person name="Facciotti M.T."/>
        </authorList>
    </citation>
    <scope>NUCLEOTIDE SEQUENCE [LARGE SCALE GENOMIC DNA]</scope>
    <source>
        <strain evidence="1 2">DSM 14210</strain>
    </source>
</reference>
<organism evidence="1 2">
    <name type="scientific">Halorubrum tebenquichense DSM 14210</name>
    <dbReference type="NCBI Taxonomy" id="1227485"/>
    <lineage>
        <taxon>Archaea</taxon>
        <taxon>Methanobacteriati</taxon>
        <taxon>Methanobacteriota</taxon>
        <taxon>Stenosarchaea group</taxon>
        <taxon>Halobacteria</taxon>
        <taxon>Halobacteriales</taxon>
        <taxon>Haloferacaceae</taxon>
        <taxon>Halorubrum</taxon>
    </lineage>
</organism>
<proteinExistence type="predicted"/>
<gene>
    <name evidence="1" type="ORF">C472_14527</name>
</gene>
<dbReference type="EMBL" id="AOJD01000077">
    <property type="protein sequence ID" value="ELZ33136.1"/>
    <property type="molecule type" value="Genomic_DNA"/>
</dbReference>
<name>M0DCE3_9EURY</name>
<accession>M0DCE3</accession>
<evidence type="ECO:0000313" key="2">
    <source>
        <dbReference type="Proteomes" id="UP000011523"/>
    </source>
</evidence>
<comment type="caution">
    <text evidence="1">The sequence shown here is derived from an EMBL/GenBank/DDBJ whole genome shotgun (WGS) entry which is preliminary data.</text>
</comment>